<dbReference type="InterPro" id="IPR051550">
    <property type="entry name" value="SCF-Subunits/Alg-Epimerases"/>
</dbReference>
<dbReference type="PANTHER" id="PTHR22990:SF15">
    <property type="entry name" value="F-BOX ONLY PROTEIN 10"/>
    <property type="match status" value="1"/>
</dbReference>
<sequence length="502" mass="51831">MKTGRMVLLAALVLFFGAYSAPAATIIVNPGDSIQNAINAAPDGSTIKIKAGTYTEEITINGRSRLKLIGAGAGKTIINGAGGSGSVVTITASKRITLQQCTIKNGVADNVFIDDSHGVKILRNEITAATNQGIEGLGTNLVIQSNQIGANVVLGILVGGYHNLIVKNTITGNGNGIMDYGSSDKIIKNTVYNNTGDGIIIQFGPVKTQLNTVTKNGGFGIHEAGGSAHQNVYMKNIVQWNSADGIYVSAGAMVIKNTVTDNTGDGIGGWGPGNTLIGNIIKDNNGNGIYLVADGHYLKGNLVAGNDGQGIYIDASNGGTLTVTGMSQVLKNKVLNNGGSGVELDSGTLSIVSNNFCAGNPGWGIWGGSNSIAVIYTKNKVNNNLGGLAMTANGVLDYIARNIVANNVVFGIHANGGQMMTFEKNVIIGNGTGLLGFGSSLVSRNKITNNGGNGIDASSGGSSLIRKNIVKGNGDGAATFDLYDSSPTDDWWQKNQYLTENL</sequence>
<proteinExistence type="predicted"/>
<name>A0A3B0VTS0_9ZZZZ</name>
<dbReference type="SMART" id="SM00710">
    <property type="entry name" value="PbH1"/>
    <property type="match status" value="11"/>
</dbReference>
<gene>
    <name evidence="3" type="ORF">MNBD_DELTA04-1658</name>
</gene>
<dbReference type="InterPro" id="IPR011050">
    <property type="entry name" value="Pectin_lyase_fold/virulence"/>
</dbReference>
<dbReference type="Pfam" id="PF13229">
    <property type="entry name" value="Beta_helix"/>
    <property type="match status" value="3"/>
</dbReference>
<evidence type="ECO:0000256" key="1">
    <source>
        <dbReference type="ARBA" id="ARBA00022737"/>
    </source>
</evidence>
<dbReference type="EMBL" id="UOEY01000098">
    <property type="protein sequence ID" value="VAW40249.1"/>
    <property type="molecule type" value="Genomic_DNA"/>
</dbReference>
<evidence type="ECO:0000259" key="2">
    <source>
        <dbReference type="Pfam" id="PF13229"/>
    </source>
</evidence>
<feature type="domain" description="Right handed beta helix" evidence="2">
    <location>
        <begin position="235"/>
        <end position="372"/>
    </location>
</feature>
<dbReference type="PANTHER" id="PTHR22990">
    <property type="entry name" value="F-BOX ONLY PROTEIN"/>
    <property type="match status" value="1"/>
</dbReference>
<dbReference type="InterPro" id="IPR006626">
    <property type="entry name" value="PbH1"/>
</dbReference>
<feature type="domain" description="Right handed beta helix" evidence="2">
    <location>
        <begin position="88"/>
        <end position="229"/>
    </location>
</feature>
<dbReference type="Gene3D" id="2.160.20.10">
    <property type="entry name" value="Single-stranded right-handed beta-helix, Pectin lyase-like"/>
    <property type="match status" value="2"/>
</dbReference>
<keyword evidence="1" id="KW-0677">Repeat</keyword>
<evidence type="ECO:0000313" key="3">
    <source>
        <dbReference type="EMBL" id="VAW40249.1"/>
    </source>
</evidence>
<protein>
    <recommendedName>
        <fullName evidence="2">Right handed beta helix domain-containing protein</fullName>
    </recommendedName>
</protein>
<accession>A0A3B0VTS0</accession>
<feature type="domain" description="Right handed beta helix" evidence="2">
    <location>
        <begin position="379"/>
        <end position="477"/>
    </location>
</feature>
<organism evidence="3">
    <name type="scientific">hydrothermal vent metagenome</name>
    <dbReference type="NCBI Taxonomy" id="652676"/>
    <lineage>
        <taxon>unclassified sequences</taxon>
        <taxon>metagenomes</taxon>
        <taxon>ecological metagenomes</taxon>
    </lineage>
</organism>
<reference evidence="3" key="1">
    <citation type="submission" date="2018-06" db="EMBL/GenBank/DDBJ databases">
        <authorList>
            <person name="Zhirakovskaya E."/>
        </authorList>
    </citation>
    <scope>NUCLEOTIDE SEQUENCE</scope>
</reference>
<dbReference type="InterPro" id="IPR012334">
    <property type="entry name" value="Pectin_lyas_fold"/>
</dbReference>
<dbReference type="AlphaFoldDB" id="A0A3B0VTS0"/>
<dbReference type="SUPFAM" id="SSF51126">
    <property type="entry name" value="Pectin lyase-like"/>
    <property type="match status" value="3"/>
</dbReference>
<dbReference type="InterPro" id="IPR039448">
    <property type="entry name" value="Beta_helix"/>
</dbReference>